<dbReference type="RefSeq" id="XP_007928378.1">
    <property type="nucleotide sequence ID" value="XM_007930187.1"/>
</dbReference>
<sequence length="261" mass="29322">MTVCKDQMVVDIGGSVGKIFEFPFGEWMRAISESLHDRRGPIEVKEREGQTESRAANGSAGFAFVFSLTQFVRSKSHLIGLAKARVPEWQSRPLGAIFRAYLSLGGMLLCDLTALDARLLRPRDSFRTQRILSPSLLACTRLLRPLLCLRLSLRECLLAKLEQRLNCMLAGILLRSLHDHAIVFLPLNRPHSTLCVSKQSSFLVFLVSNNEVGARRQISPIARTFLKAHAVPAWPRWSSWLALKMMLPYEIKICNGAPTHT</sequence>
<proteinExistence type="predicted"/>
<organism evidence="1 2">
    <name type="scientific">Pseudocercospora fijiensis (strain CIRAD86)</name>
    <name type="common">Black leaf streak disease fungus</name>
    <name type="synonym">Mycosphaerella fijiensis</name>
    <dbReference type="NCBI Taxonomy" id="383855"/>
    <lineage>
        <taxon>Eukaryota</taxon>
        <taxon>Fungi</taxon>
        <taxon>Dikarya</taxon>
        <taxon>Ascomycota</taxon>
        <taxon>Pezizomycotina</taxon>
        <taxon>Dothideomycetes</taxon>
        <taxon>Dothideomycetidae</taxon>
        <taxon>Mycosphaerellales</taxon>
        <taxon>Mycosphaerellaceae</taxon>
        <taxon>Pseudocercospora</taxon>
    </lineage>
</organism>
<accession>M2ZPT4</accession>
<gene>
    <name evidence="1" type="ORF">MYCFIDRAFT_176415</name>
</gene>
<dbReference type="KEGG" id="pfj:MYCFIDRAFT_176415"/>
<dbReference type="EMBL" id="KB446560">
    <property type="protein sequence ID" value="EME81094.1"/>
    <property type="molecule type" value="Genomic_DNA"/>
</dbReference>
<dbReference type="GeneID" id="19333559"/>
<reference evidence="1 2" key="1">
    <citation type="journal article" date="2012" name="PLoS Pathog.">
        <title>Diverse lifestyles and strategies of plant pathogenesis encoded in the genomes of eighteen Dothideomycetes fungi.</title>
        <authorList>
            <person name="Ohm R.A."/>
            <person name="Feau N."/>
            <person name="Henrissat B."/>
            <person name="Schoch C.L."/>
            <person name="Horwitz B.A."/>
            <person name="Barry K.W."/>
            <person name="Condon B.J."/>
            <person name="Copeland A.C."/>
            <person name="Dhillon B."/>
            <person name="Glaser F."/>
            <person name="Hesse C.N."/>
            <person name="Kosti I."/>
            <person name="LaButti K."/>
            <person name="Lindquist E.A."/>
            <person name="Lucas S."/>
            <person name="Salamov A.A."/>
            <person name="Bradshaw R.E."/>
            <person name="Ciuffetti L."/>
            <person name="Hamelin R.C."/>
            <person name="Kema G.H.J."/>
            <person name="Lawrence C."/>
            <person name="Scott J.A."/>
            <person name="Spatafora J.W."/>
            <person name="Turgeon B.G."/>
            <person name="de Wit P.J.G.M."/>
            <person name="Zhong S."/>
            <person name="Goodwin S.B."/>
            <person name="Grigoriev I.V."/>
        </authorList>
    </citation>
    <scope>NUCLEOTIDE SEQUENCE [LARGE SCALE GENOMIC DNA]</scope>
    <source>
        <strain evidence="1 2">CIRAD86</strain>
    </source>
</reference>
<dbReference type="AlphaFoldDB" id="M2ZPT4"/>
<dbReference type="VEuPathDB" id="FungiDB:MYCFIDRAFT_176415"/>
<protein>
    <submittedName>
        <fullName evidence="1">Uncharacterized protein</fullName>
    </submittedName>
</protein>
<dbReference type="HOGENOM" id="CLU_1066076_0_0_1"/>
<dbReference type="Proteomes" id="UP000016932">
    <property type="component" value="Unassembled WGS sequence"/>
</dbReference>
<name>M2ZPT4_PSEFD</name>
<evidence type="ECO:0000313" key="2">
    <source>
        <dbReference type="Proteomes" id="UP000016932"/>
    </source>
</evidence>
<keyword evidence="2" id="KW-1185">Reference proteome</keyword>
<evidence type="ECO:0000313" key="1">
    <source>
        <dbReference type="EMBL" id="EME81094.1"/>
    </source>
</evidence>